<dbReference type="InterPro" id="IPR011043">
    <property type="entry name" value="Gal_Oxase/kelch_b-propeller"/>
</dbReference>
<accession>A0AA37QF67</accession>
<dbReference type="InterPro" id="IPR008969">
    <property type="entry name" value="CarboxyPept-like_regulatory"/>
</dbReference>
<evidence type="ECO:0000313" key="4">
    <source>
        <dbReference type="EMBL" id="GLC25260.1"/>
    </source>
</evidence>
<feature type="signal peptide" evidence="3">
    <location>
        <begin position="1"/>
        <end position="24"/>
    </location>
</feature>
<keyword evidence="1" id="KW-0880">Kelch repeat</keyword>
<comment type="caution">
    <text evidence="4">The sequence shown here is derived from an EMBL/GenBank/DDBJ whole genome shotgun (WGS) entry which is preliminary data.</text>
</comment>
<keyword evidence="5" id="KW-1185">Reference proteome</keyword>
<evidence type="ECO:0000256" key="3">
    <source>
        <dbReference type="SAM" id="SignalP"/>
    </source>
</evidence>
<protein>
    <recommendedName>
        <fullName evidence="6">N-acetylneuraminate epimerase</fullName>
    </recommendedName>
</protein>
<dbReference type="Proteomes" id="UP001161325">
    <property type="component" value="Unassembled WGS sequence"/>
</dbReference>
<feature type="chain" id="PRO_5041264826" description="N-acetylneuraminate epimerase" evidence="3">
    <location>
        <begin position="25"/>
        <end position="413"/>
    </location>
</feature>
<organism evidence="4 5">
    <name type="scientific">Roseisolibacter agri</name>
    <dbReference type="NCBI Taxonomy" id="2014610"/>
    <lineage>
        <taxon>Bacteria</taxon>
        <taxon>Pseudomonadati</taxon>
        <taxon>Gemmatimonadota</taxon>
        <taxon>Gemmatimonadia</taxon>
        <taxon>Gemmatimonadales</taxon>
        <taxon>Gemmatimonadaceae</taxon>
        <taxon>Roseisolibacter</taxon>
    </lineage>
</organism>
<name>A0AA37QF67_9BACT</name>
<dbReference type="InterPro" id="IPR015915">
    <property type="entry name" value="Kelch-typ_b-propeller"/>
</dbReference>
<keyword evidence="3" id="KW-0732">Signal</keyword>
<gene>
    <name evidence="4" type="ORF">rosag_17730</name>
</gene>
<evidence type="ECO:0000256" key="2">
    <source>
        <dbReference type="ARBA" id="ARBA00022737"/>
    </source>
</evidence>
<evidence type="ECO:0000313" key="5">
    <source>
        <dbReference type="Proteomes" id="UP001161325"/>
    </source>
</evidence>
<dbReference type="Pfam" id="PF13620">
    <property type="entry name" value="CarboxypepD_reg"/>
    <property type="match status" value="1"/>
</dbReference>
<dbReference type="PANTHER" id="PTHR24412">
    <property type="entry name" value="KELCH PROTEIN"/>
    <property type="match status" value="1"/>
</dbReference>
<dbReference type="InterPro" id="IPR006652">
    <property type="entry name" value="Kelch_1"/>
</dbReference>
<evidence type="ECO:0008006" key="6">
    <source>
        <dbReference type="Google" id="ProtNLM"/>
    </source>
</evidence>
<evidence type="ECO:0000256" key="1">
    <source>
        <dbReference type="ARBA" id="ARBA00022441"/>
    </source>
</evidence>
<reference evidence="4" key="1">
    <citation type="submission" date="2022-08" db="EMBL/GenBank/DDBJ databases">
        <title>Draft genome sequencing of Roseisolibacter agri AW1220.</title>
        <authorList>
            <person name="Tobiishi Y."/>
            <person name="Tonouchi A."/>
        </authorList>
    </citation>
    <scope>NUCLEOTIDE SEQUENCE</scope>
    <source>
        <strain evidence="4">AW1220</strain>
    </source>
</reference>
<keyword evidence="2" id="KW-0677">Repeat</keyword>
<dbReference type="AlphaFoldDB" id="A0AA37QF67"/>
<dbReference type="Pfam" id="PF24681">
    <property type="entry name" value="Kelch_KLHDC2_KLHL20_DRC7"/>
    <property type="match status" value="1"/>
</dbReference>
<dbReference type="EMBL" id="BRXS01000003">
    <property type="protein sequence ID" value="GLC25260.1"/>
    <property type="molecule type" value="Genomic_DNA"/>
</dbReference>
<sequence length="413" mass="42733">MQSPTSIPMRALALVLSILLVACGGGGPGAPTTTATVSGVVKTAAGAVIAGASVKIGSATVTTGADGRFELQNVPVGSATIAISAPDFDPRSQTVTLVAGSNTHDVVLTPADKGEWGTRANLLVNNSEFALAEANGKLYVLGGYPPQMGPNRTSRTVQVYDIATDRWTLGPELPEPNNHGMAAAVNGKVYLLGGQVTDDQNGLTAVNTVWELDPARGTWVAKAPMPTARSGGVAVVLQGKIYVAGGRVPRGNDFAAYDAAADKWEVLPDLPSQRNHITGAAINGRIHIVGGRLGNGLSPLKSDAQEVFNPQTRSWTTVAPMLRGRSGMNGVVARGCFHVWGGEAPTGMTPDHDYYDPRTDKWASLRNMPIPIHGVVGSAFVDGVIWVTGGGTAVGGASGSLHNQTYKPAVSCE</sequence>
<dbReference type="SUPFAM" id="SSF49464">
    <property type="entry name" value="Carboxypeptidase regulatory domain-like"/>
    <property type="match status" value="1"/>
</dbReference>
<dbReference type="Gene3D" id="2.60.40.1120">
    <property type="entry name" value="Carboxypeptidase-like, regulatory domain"/>
    <property type="match status" value="1"/>
</dbReference>
<dbReference type="SUPFAM" id="SSF50965">
    <property type="entry name" value="Galactose oxidase, central domain"/>
    <property type="match status" value="1"/>
</dbReference>
<dbReference type="SMART" id="SM00612">
    <property type="entry name" value="Kelch"/>
    <property type="match status" value="4"/>
</dbReference>
<proteinExistence type="predicted"/>
<dbReference type="PANTHER" id="PTHR24412:SF489">
    <property type="entry name" value="RING FINGER DOMAIN AND KELCH REPEAT-CONTAINING PROTEIN DDB_G0271372"/>
    <property type="match status" value="1"/>
</dbReference>
<dbReference type="Gene3D" id="2.120.10.80">
    <property type="entry name" value="Kelch-type beta propeller"/>
    <property type="match status" value="2"/>
</dbReference>